<dbReference type="InterPro" id="IPR005493">
    <property type="entry name" value="RraA/RraA-like"/>
</dbReference>
<evidence type="ECO:0000256" key="1">
    <source>
        <dbReference type="ARBA" id="ARBA00001968"/>
    </source>
</evidence>
<comment type="caution">
    <text evidence="5">The sequence shown here is derived from an EMBL/GenBank/DDBJ whole genome shotgun (WGS) entry which is preliminary data.</text>
</comment>
<name>A0ABR9XAU9_9RHOB</name>
<dbReference type="Gene3D" id="3.50.30.40">
    <property type="entry name" value="Ribonuclease E inhibitor RraA/RraA-like"/>
    <property type="match status" value="1"/>
</dbReference>
<dbReference type="CDD" id="cd16841">
    <property type="entry name" value="RraA_family"/>
    <property type="match status" value="1"/>
</dbReference>
<dbReference type="RefSeq" id="WP_194137871.1">
    <property type="nucleotide sequence ID" value="NZ_JADFFK010000038.1"/>
</dbReference>
<dbReference type="EMBL" id="JADFFK010000038">
    <property type="protein sequence ID" value="MBE9640606.1"/>
    <property type="molecule type" value="Genomic_DNA"/>
</dbReference>
<comment type="cofactor">
    <cofactor evidence="1">
        <name>a divalent metal cation</name>
        <dbReference type="ChEBI" id="CHEBI:60240"/>
    </cofactor>
</comment>
<organism evidence="5 6">
    <name type="scientific">Salipiger mangrovisoli</name>
    <dbReference type="NCBI Taxonomy" id="2865933"/>
    <lineage>
        <taxon>Bacteria</taxon>
        <taxon>Pseudomonadati</taxon>
        <taxon>Pseudomonadota</taxon>
        <taxon>Alphaproteobacteria</taxon>
        <taxon>Rhodobacterales</taxon>
        <taxon>Roseobacteraceae</taxon>
        <taxon>Salipiger</taxon>
    </lineage>
</organism>
<dbReference type="SUPFAM" id="SSF89562">
    <property type="entry name" value="RraA-like"/>
    <property type="match status" value="1"/>
</dbReference>
<dbReference type="Proteomes" id="UP000607796">
    <property type="component" value="Unassembled WGS sequence"/>
</dbReference>
<keyword evidence="6" id="KW-1185">Reference proteome</keyword>
<dbReference type="InterPro" id="IPR036704">
    <property type="entry name" value="RraA/RraA-like_sf"/>
</dbReference>
<proteinExistence type="predicted"/>
<dbReference type="NCBIfam" id="NF006093">
    <property type="entry name" value="PRK08245.1"/>
    <property type="match status" value="1"/>
</dbReference>
<dbReference type="Pfam" id="PF03737">
    <property type="entry name" value="RraA-like"/>
    <property type="match status" value="1"/>
</dbReference>
<gene>
    <name evidence="5" type="ORF">IQ782_27525</name>
</gene>
<dbReference type="PANTHER" id="PTHR33254:SF4">
    <property type="entry name" value="4-HYDROXY-4-METHYL-2-OXOGLUTARATE ALDOLASE 3-RELATED"/>
    <property type="match status" value="1"/>
</dbReference>
<evidence type="ECO:0000256" key="2">
    <source>
        <dbReference type="ARBA" id="ARBA00016549"/>
    </source>
</evidence>
<reference evidence="5 6" key="1">
    <citation type="journal article" date="2021" name="Int. J. Syst. Evol. Microbiol.">
        <title>Salipiger mangrovisoli sp. nov., isolated from mangrove soil and the proposal for the reclassification of Paraphaeobacter pallidus as Salipiger pallidus comb. nov.</title>
        <authorList>
            <person name="Du J."/>
            <person name="Liu Y."/>
            <person name="Pei T."/>
            <person name="Deng M.R."/>
            <person name="Zhu H."/>
        </authorList>
    </citation>
    <scope>NUCLEOTIDE SEQUENCE [LARGE SCALE GENOMIC DNA]</scope>
    <source>
        <strain evidence="5 6">6D45A</strain>
    </source>
</reference>
<accession>A0ABR9XAU9</accession>
<dbReference type="PANTHER" id="PTHR33254">
    <property type="entry name" value="4-HYDROXY-4-METHYL-2-OXOGLUTARATE ALDOLASE 3-RELATED"/>
    <property type="match status" value="1"/>
</dbReference>
<evidence type="ECO:0000256" key="4">
    <source>
        <dbReference type="ARBA" id="ARBA00030169"/>
    </source>
</evidence>
<protein>
    <recommendedName>
        <fullName evidence="2">Putative 4-hydroxy-4-methyl-2-oxoglutarate aldolase</fullName>
    </recommendedName>
    <alternativeName>
        <fullName evidence="3">Regulator of ribonuclease activity homolog</fullName>
    </alternativeName>
    <alternativeName>
        <fullName evidence="4">RraA-like protein</fullName>
    </alternativeName>
</protein>
<evidence type="ECO:0000256" key="3">
    <source>
        <dbReference type="ARBA" id="ARBA00029596"/>
    </source>
</evidence>
<evidence type="ECO:0000313" key="5">
    <source>
        <dbReference type="EMBL" id="MBE9640606.1"/>
    </source>
</evidence>
<evidence type="ECO:0000313" key="6">
    <source>
        <dbReference type="Proteomes" id="UP000607796"/>
    </source>
</evidence>
<sequence>MIIDPSVTPPADITRPSPQLVDGLRAMGTATISGELSRLGIRDPQLCGLQALFDGTCIAGPALTLQFLPKREDLAPGEEYADPEKQIHRHVLYLVQDGDVVVVDARGDLSSGIFGEMMMTYFGGRKGAGVIVDGCLRDTPKIAGLGVQVWARGRTPNYHTQTGLMPYAVNVPIACGGTTVMPGDIIVADEDGAVVVPIALAPEVLEAGNHHAEWEDFSRAKLSEGGDLRKYYPLSDEVQAEFRAWREQQS</sequence>